<protein>
    <submittedName>
        <fullName evidence="1">Tfp pilus assembly protein PilW</fullName>
    </submittedName>
</protein>
<dbReference type="Proteomes" id="UP000004605">
    <property type="component" value="Unassembled WGS sequence"/>
</dbReference>
<dbReference type="AlphaFoldDB" id="F9S1I1"/>
<dbReference type="OrthoDB" id="9788802at2"/>
<dbReference type="NCBIfam" id="TIGR02532">
    <property type="entry name" value="IV_pilin_GFxxxE"/>
    <property type="match status" value="1"/>
</dbReference>
<dbReference type="Pfam" id="PF07963">
    <property type="entry name" value="N_methyl"/>
    <property type="match status" value="1"/>
</dbReference>
<name>F9S1I1_9VIBR</name>
<organism evidence="1 2">
    <name type="scientific">Vibrio ichthyoenteri ATCC 700023</name>
    <dbReference type="NCBI Taxonomy" id="870968"/>
    <lineage>
        <taxon>Bacteria</taxon>
        <taxon>Pseudomonadati</taxon>
        <taxon>Pseudomonadota</taxon>
        <taxon>Gammaproteobacteria</taxon>
        <taxon>Vibrionales</taxon>
        <taxon>Vibrionaceae</taxon>
        <taxon>Vibrio</taxon>
    </lineage>
</organism>
<dbReference type="InterPro" id="IPR012902">
    <property type="entry name" value="N_methyl_site"/>
</dbReference>
<comment type="caution">
    <text evidence="1">The sequence shown here is derived from an EMBL/GenBank/DDBJ whole genome shotgun (WGS) entry which is preliminary data.</text>
</comment>
<reference evidence="1 2" key="1">
    <citation type="journal article" date="2012" name="Int. J. Syst. Evol. Microbiol.">
        <title>Vibrio caribbeanicus sp. nov., isolated from the marine sponge Scleritoderma cyanea.</title>
        <authorList>
            <person name="Hoffmann M."/>
            <person name="Monday S.R."/>
            <person name="Allard M.W."/>
            <person name="Strain E.A."/>
            <person name="Whittaker P."/>
            <person name="Naum M."/>
            <person name="McCarthy P.J."/>
            <person name="Lopez J.V."/>
            <person name="Fischer M."/>
            <person name="Brown E.W."/>
        </authorList>
    </citation>
    <scope>NUCLEOTIDE SEQUENCE [LARGE SCALE GENOMIC DNA]</scope>
    <source>
        <strain evidence="1 2">ATCC 700023</strain>
    </source>
</reference>
<sequence>MIRRGFTLIEMVLTLLVSSILVLGIAGFVELGVKGYADSVDRQRLQTQAKFVLEKMAREVRHAVPNIFISGGNCFSFYPIIDSGFYVVSGADINFIVGDPEATVATLKDKYLLIHPSQTLAAGQNLANITHNSFPLTNMVEHVSSGAVGLTFSLPDRAVDLVGGSVSQRQYIAAPNKQISYCLVSERVVRGEGDGSLPLTTSPITELGSASVNGTLSYTPATVQHNGVVHIDLNFAQSGESTHFQQDIQVLNVP</sequence>
<gene>
    <name evidence="1" type="ORF">VII00023_16931</name>
</gene>
<evidence type="ECO:0000313" key="1">
    <source>
        <dbReference type="EMBL" id="EGU41687.1"/>
    </source>
</evidence>
<keyword evidence="2" id="KW-1185">Reference proteome</keyword>
<evidence type="ECO:0000313" key="2">
    <source>
        <dbReference type="Proteomes" id="UP000004605"/>
    </source>
</evidence>
<dbReference type="RefSeq" id="WP_006711951.1">
    <property type="nucleotide sequence ID" value="NZ_AFWF01000107.1"/>
</dbReference>
<dbReference type="EMBL" id="AFWF01000107">
    <property type="protein sequence ID" value="EGU41687.1"/>
    <property type="molecule type" value="Genomic_DNA"/>
</dbReference>
<proteinExistence type="predicted"/>
<dbReference type="PROSITE" id="PS00409">
    <property type="entry name" value="PROKAR_NTER_METHYL"/>
    <property type="match status" value="1"/>
</dbReference>
<accession>F9S1I1</accession>